<proteinExistence type="predicted"/>
<sequence>MGRFILCVSVAGVAAYLLICALESVFLVVLPMDDDWCARFEWVEVDQDIFEEQCVEFKNDLESLKYTHNSNLTTTKDYIMIVGGVLTLAAMLLVLHFVPIWKGEHDRSWSGESVGKAVLATFLAVWVVPMILGWILPPPVEWFPPVFRKIHEDRVAAKLAELREVAKYMR</sequence>
<keyword evidence="1" id="KW-1133">Transmembrane helix</keyword>
<organism evidence="2 3">
    <name type="scientific">Eiseniibacteriota bacterium</name>
    <dbReference type="NCBI Taxonomy" id="2212470"/>
    <lineage>
        <taxon>Bacteria</taxon>
        <taxon>Candidatus Eiseniibacteriota</taxon>
    </lineage>
</organism>
<dbReference type="EMBL" id="JBHPKH010000041">
    <property type="protein sequence ID" value="MFC1572820.1"/>
    <property type="molecule type" value="Genomic_DNA"/>
</dbReference>
<evidence type="ECO:0000313" key="2">
    <source>
        <dbReference type="EMBL" id="MFC1572820.1"/>
    </source>
</evidence>
<evidence type="ECO:0008006" key="4">
    <source>
        <dbReference type="Google" id="ProtNLM"/>
    </source>
</evidence>
<feature type="transmembrane region" description="Helical" evidence="1">
    <location>
        <begin position="113"/>
        <end position="136"/>
    </location>
</feature>
<keyword evidence="3" id="KW-1185">Reference proteome</keyword>
<evidence type="ECO:0000256" key="1">
    <source>
        <dbReference type="SAM" id="Phobius"/>
    </source>
</evidence>
<gene>
    <name evidence="2" type="ORF">ACFL6M_04395</name>
</gene>
<keyword evidence="1" id="KW-0472">Membrane</keyword>
<dbReference type="Proteomes" id="UP001593833">
    <property type="component" value="Unassembled WGS sequence"/>
</dbReference>
<feature type="transmembrane region" description="Helical" evidence="1">
    <location>
        <begin position="78"/>
        <end position="101"/>
    </location>
</feature>
<keyword evidence="1" id="KW-0812">Transmembrane</keyword>
<evidence type="ECO:0000313" key="3">
    <source>
        <dbReference type="Proteomes" id="UP001593833"/>
    </source>
</evidence>
<protein>
    <recommendedName>
        <fullName evidence="4">Transmembrane protein</fullName>
    </recommendedName>
</protein>
<comment type="caution">
    <text evidence="2">The sequence shown here is derived from an EMBL/GenBank/DDBJ whole genome shotgun (WGS) entry which is preliminary data.</text>
</comment>
<accession>A0ABV6YKH0</accession>
<reference evidence="2 3" key="1">
    <citation type="submission" date="2024-09" db="EMBL/GenBank/DDBJ databases">
        <authorList>
            <person name="D'Angelo T."/>
        </authorList>
    </citation>
    <scope>NUCLEOTIDE SEQUENCE [LARGE SCALE GENOMIC DNA]</scope>
    <source>
        <strain evidence="2">SAG AM-320-E07</strain>
    </source>
</reference>
<name>A0ABV6YKH0_UNCEI</name>